<name>A0A0H2M5L3_VARPD</name>
<dbReference type="Proteomes" id="UP000035170">
    <property type="component" value="Unassembled WGS sequence"/>
</dbReference>
<dbReference type="PATRIC" id="fig|34073.19.peg.1181"/>
<sequence>MDRTLVSLTWFAFSLAVLAGVSWFCGWKPSEITASFRAKAASRDEAKEAFEQYWEASGDGRSKLAAWAAWKSCWDKSRLPRRTSMSEVCASLSGIAGAWLLATQFHPAWGFGAFLVSNFGGIHFYLRQRHRWVLVQQVFFLGSSLIGLWNWWLWPLVQR</sequence>
<keyword evidence="1" id="KW-0472">Membrane</keyword>
<comment type="caution">
    <text evidence="2">The sequence shown here is derived from an EMBL/GenBank/DDBJ whole genome shotgun (WGS) entry which is preliminary data.</text>
</comment>
<accession>A0A0H2M5L3</accession>
<evidence type="ECO:0000313" key="2">
    <source>
        <dbReference type="EMBL" id="KLN57648.1"/>
    </source>
</evidence>
<reference evidence="2 3" key="1">
    <citation type="submission" date="2015-03" db="EMBL/GenBank/DDBJ databases">
        <title>Genome sequence of Variovorax paradoxus TBEA6.</title>
        <authorList>
            <person name="Poehlein A."/>
            <person name="Schuldes J."/>
            <person name="Wuebbeler J.H."/>
            <person name="Hiessl S."/>
            <person name="Steinbuechel A."/>
            <person name="Daniel R."/>
        </authorList>
    </citation>
    <scope>NUCLEOTIDE SEQUENCE [LARGE SCALE GENOMIC DNA]</scope>
    <source>
        <strain evidence="2 3">TBEA6</strain>
    </source>
</reference>
<organism evidence="2 3">
    <name type="scientific">Variovorax paradoxus</name>
    <dbReference type="NCBI Taxonomy" id="34073"/>
    <lineage>
        <taxon>Bacteria</taxon>
        <taxon>Pseudomonadati</taxon>
        <taxon>Pseudomonadota</taxon>
        <taxon>Betaproteobacteria</taxon>
        <taxon>Burkholderiales</taxon>
        <taxon>Comamonadaceae</taxon>
        <taxon>Variovorax</taxon>
    </lineage>
</organism>
<feature type="transmembrane region" description="Helical" evidence="1">
    <location>
        <begin position="6"/>
        <end position="27"/>
    </location>
</feature>
<dbReference type="RefSeq" id="WP_230682799.1">
    <property type="nucleotide sequence ID" value="NZ_JZWI01000006.1"/>
</dbReference>
<keyword evidence="1" id="KW-0812">Transmembrane</keyword>
<gene>
    <name evidence="2" type="ORF">VPARA_11610</name>
</gene>
<dbReference type="AlphaFoldDB" id="A0A0H2M5L3"/>
<protein>
    <submittedName>
        <fullName evidence="2">Uncharacterized protein</fullName>
    </submittedName>
</protein>
<dbReference type="EMBL" id="JZWI01000006">
    <property type="protein sequence ID" value="KLN57648.1"/>
    <property type="molecule type" value="Genomic_DNA"/>
</dbReference>
<proteinExistence type="predicted"/>
<feature type="transmembrane region" description="Helical" evidence="1">
    <location>
        <begin position="108"/>
        <end position="126"/>
    </location>
</feature>
<keyword evidence="3" id="KW-1185">Reference proteome</keyword>
<evidence type="ECO:0000313" key="3">
    <source>
        <dbReference type="Proteomes" id="UP000035170"/>
    </source>
</evidence>
<evidence type="ECO:0000256" key="1">
    <source>
        <dbReference type="SAM" id="Phobius"/>
    </source>
</evidence>
<keyword evidence="1" id="KW-1133">Transmembrane helix</keyword>
<feature type="transmembrane region" description="Helical" evidence="1">
    <location>
        <begin position="133"/>
        <end position="154"/>
    </location>
</feature>